<dbReference type="InterPro" id="IPR002481">
    <property type="entry name" value="FUR"/>
</dbReference>
<feature type="binding site" evidence="9">
    <location>
        <position position="99"/>
    </location>
    <ligand>
        <name>Zn(2+)</name>
        <dbReference type="ChEBI" id="CHEBI:29105"/>
    </ligand>
</feature>
<reference evidence="11 12" key="1">
    <citation type="submission" date="2018-06" db="EMBL/GenBank/DDBJ databases">
        <title>Paenibacillus imtechensis sp. nov.</title>
        <authorList>
            <person name="Pinnaka A.K."/>
            <person name="Singh H."/>
            <person name="Kaur M."/>
        </authorList>
    </citation>
    <scope>NUCLEOTIDE SEQUENCE [LARGE SCALE GENOMIC DNA]</scope>
    <source>
        <strain evidence="11 12">SMB1</strain>
    </source>
</reference>
<organism evidence="11 12">
    <name type="scientific">Paenibacillus sambharensis</name>
    <dbReference type="NCBI Taxonomy" id="1803190"/>
    <lineage>
        <taxon>Bacteria</taxon>
        <taxon>Bacillati</taxon>
        <taxon>Bacillota</taxon>
        <taxon>Bacilli</taxon>
        <taxon>Bacillales</taxon>
        <taxon>Paenibacillaceae</taxon>
        <taxon>Paenibacillus</taxon>
    </lineage>
</organism>
<dbReference type="OrthoDB" id="8659436at2"/>
<sequence length="148" mass="17003">MGNKLSLIVRRLELAGLRVTSQRRTLLQIFSEADGFLQSRELYERMARVYPGVSYDTIYRNVRLMRDAGIVEQFDFDDGFKYKLSCVDHHHHHLICLGCDAILPLPFCPMTAFEAPSSFIIVRHKFEVYGYCQHCAGRQGQGEENANS</sequence>
<dbReference type="AlphaFoldDB" id="A0A2W1L7V6"/>
<evidence type="ECO:0000256" key="3">
    <source>
        <dbReference type="ARBA" id="ARBA00022490"/>
    </source>
</evidence>
<keyword evidence="9" id="KW-0479">Metal-binding</keyword>
<evidence type="ECO:0000256" key="9">
    <source>
        <dbReference type="PIRSR" id="PIRSR602481-1"/>
    </source>
</evidence>
<keyword evidence="7" id="KW-0238">DNA-binding</keyword>
<dbReference type="InterPro" id="IPR036388">
    <property type="entry name" value="WH-like_DNA-bd_sf"/>
</dbReference>
<evidence type="ECO:0000256" key="10">
    <source>
        <dbReference type="PIRSR" id="PIRSR602481-2"/>
    </source>
</evidence>
<evidence type="ECO:0000256" key="8">
    <source>
        <dbReference type="ARBA" id="ARBA00023163"/>
    </source>
</evidence>
<dbReference type="EMBL" id="QKRB01000046">
    <property type="protein sequence ID" value="PZD95043.1"/>
    <property type="molecule type" value="Genomic_DNA"/>
</dbReference>
<keyword evidence="8" id="KW-0804">Transcription</keyword>
<dbReference type="SUPFAM" id="SSF46785">
    <property type="entry name" value="Winged helix' DNA-binding domain"/>
    <property type="match status" value="1"/>
</dbReference>
<evidence type="ECO:0000256" key="7">
    <source>
        <dbReference type="ARBA" id="ARBA00023125"/>
    </source>
</evidence>
<keyword evidence="6" id="KW-0805">Transcription regulation</keyword>
<dbReference type="GO" id="GO:0008270">
    <property type="term" value="F:zinc ion binding"/>
    <property type="evidence" value="ECO:0007669"/>
    <property type="project" value="TreeGrafter"/>
</dbReference>
<keyword evidence="5 9" id="KW-0862">Zinc</keyword>
<evidence type="ECO:0000256" key="2">
    <source>
        <dbReference type="ARBA" id="ARBA00007957"/>
    </source>
</evidence>
<dbReference type="Gene3D" id="3.30.1490.190">
    <property type="match status" value="1"/>
</dbReference>
<evidence type="ECO:0000256" key="1">
    <source>
        <dbReference type="ARBA" id="ARBA00004496"/>
    </source>
</evidence>
<dbReference type="PANTHER" id="PTHR33202">
    <property type="entry name" value="ZINC UPTAKE REGULATION PROTEIN"/>
    <property type="match status" value="1"/>
</dbReference>
<gene>
    <name evidence="11" type="ORF">DNH61_15515</name>
</gene>
<feature type="binding site" evidence="10">
    <location>
        <position position="124"/>
    </location>
    <ligand>
        <name>Fe cation</name>
        <dbReference type="ChEBI" id="CHEBI:24875"/>
    </ligand>
</feature>
<evidence type="ECO:0000256" key="4">
    <source>
        <dbReference type="ARBA" id="ARBA00022491"/>
    </source>
</evidence>
<dbReference type="PANTHER" id="PTHR33202:SF1">
    <property type="entry name" value="FERRIC UPTAKE REGULATION PROTEIN"/>
    <property type="match status" value="1"/>
</dbReference>
<dbReference type="InterPro" id="IPR036390">
    <property type="entry name" value="WH_DNA-bd_sf"/>
</dbReference>
<proteinExistence type="inferred from homology"/>
<dbReference type="Proteomes" id="UP000249522">
    <property type="component" value="Unassembled WGS sequence"/>
</dbReference>
<dbReference type="GO" id="GO:0045892">
    <property type="term" value="P:negative regulation of DNA-templated transcription"/>
    <property type="evidence" value="ECO:0007669"/>
    <property type="project" value="TreeGrafter"/>
</dbReference>
<dbReference type="RefSeq" id="WP_111147591.1">
    <property type="nucleotide sequence ID" value="NZ_QKRB01000046.1"/>
</dbReference>
<dbReference type="GO" id="GO:0003700">
    <property type="term" value="F:DNA-binding transcription factor activity"/>
    <property type="evidence" value="ECO:0007669"/>
    <property type="project" value="InterPro"/>
</dbReference>
<evidence type="ECO:0000256" key="5">
    <source>
        <dbReference type="ARBA" id="ARBA00022833"/>
    </source>
</evidence>
<keyword evidence="3" id="KW-0963">Cytoplasm</keyword>
<evidence type="ECO:0000313" key="11">
    <source>
        <dbReference type="EMBL" id="PZD95043.1"/>
    </source>
</evidence>
<dbReference type="GO" id="GO:0000976">
    <property type="term" value="F:transcription cis-regulatory region binding"/>
    <property type="evidence" value="ECO:0007669"/>
    <property type="project" value="TreeGrafter"/>
</dbReference>
<dbReference type="CDD" id="cd07153">
    <property type="entry name" value="Fur_like"/>
    <property type="match status" value="1"/>
</dbReference>
<dbReference type="GO" id="GO:0005737">
    <property type="term" value="C:cytoplasm"/>
    <property type="evidence" value="ECO:0007669"/>
    <property type="project" value="UniProtKB-SubCell"/>
</dbReference>
<protein>
    <submittedName>
        <fullName evidence="11">Transcriptional repressor</fullName>
    </submittedName>
</protein>
<accession>A0A2W1L7V6</accession>
<comment type="cofactor">
    <cofactor evidence="9">
        <name>Zn(2+)</name>
        <dbReference type="ChEBI" id="CHEBI:29105"/>
    </cofactor>
    <text evidence="9">Binds 1 zinc ion per subunit.</text>
</comment>
<comment type="subcellular location">
    <subcellularLocation>
        <location evidence="1">Cytoplasm</location>
    </subcellularLocation>
</comment>
<dbReference type="InterPro" id="IPR043135">
    <property type="entry name" value="Fur_C"/>
</dbReference>
<name>A0A2W1L7V6_9BACL</name>
<keyword evidence="4" id="KW-0678">Repressor</keyword>
<comment type="similarity">
    <text evidence="2">Belongs to the Fur family.</text>
</comment>
<dbReference type="Pfam" id="PF01475">
    <property type="entry name" value="FUR"/>
    <property type="match status" value="1"/>
</dbReference>
<comment type="caution">
    <text evidence="11">The sequence shown here is derived from an EMBL/GenBank/DDBJ whole genome shotgun (WGS) entry which is preliminary data.</text>
</comment>
<evidence type="ECO:0000256" key="6">
    <source>
        <dbReference type="ARBA" id="ARBA00023015"/>
    </source>
</evidence>
<keyword evidence="12" id="KW-1185">Reference proteome</keyword>
<evidence type="ECO:0000313" key="12">
    <source>
        <dbReference type="Proteomes" id="UP000249522"/>
    </source>
</evidence>
<dbReference type="Gene3D" id="1.10.10.10">
    <property type="entry name" value="Winged helix-like DNA-binding domain superfamily/Winged helix DNA-binding domain"/>
    <property type="match status" value="1"/>
</dbReference>
<feature type="binding site" evidence="9">
    <location>
        <position position="135"/>
    </location>
    <ligand>
        <name>Zn(2+)</name>
        <dbReference type="ChEBI" id="CHEBI:29105"/>
    </ligand>
</feature>
<feature type="binding site" evidence="10">
    <location>
        <position position="90"/>
    </location>
    <ligand>
        <name>Fe cation</name>
        <dbReference type="ChEBI" id="CHEBI:24875"/>
    </ligand>
</feature>
<feature type="binding site" evidence="9">
    <location>
        <position position="132"/>
    </location>
    <ligand>
        <name>Zn(2+)</name>
        <dbReference type="ChEBI" id="CHEBI:29105"/>
    </ligand>
</feature>
<comment type="cofactor">
    <cofactor evidence="10">
        <name>Mn(2+)</name>
        <dbReference type="ChEBI" id="CHEBI:29035"/>
    </cofactor>
    <cofactor evidence="10">
        <name>Fe(2+)</name>
        <dbReference type="ChEBI" id="CHEBI:29033"/>
    </cofactor>
    <text evidence="10">Binds 1 Mn(2+) or Fe(2+) ion per subunit.</text>
</comment>
<keyword evidence="10" id="KW-0408">Iron</keyword>
<feature type="binding site" evidence="9">
    <location>
        <position position="96"/>
    </location>
    <ligand>
        <name>Zn(2+)</name>
        <dbReference type="ChEBI" id="CHEBI:29105"/>
    </ligand>
</feature>
<dbReference type="GO" id="GO:1900376">
    <property type="term" value="P:regulation of secondary metabolite biosynthetic process"/>
    <property type="evidence" value="ECO:0007669"/>
    <property type="project" value="TreeGrafter"/>
</dbReference>